<name>A0ABP3JK53_9BACI</name>
<dbReference type="Pfam" id="PF20903">
    <property type="entry name" value="SPL"/>
    <property type="match status" value="1"/>
</dbReference>
<evidence type="ECO:0000313" key="1">
    <source>
        <dbReference type="EMBL" id="GAA0456358.1"/>
    </source>
</evidence>
<reference evidence="2" key="1">
    <citation type="journal article" date="2019" name="Int. J. Syst. Evol. Microbiol.">
        <title>The Global Catalogue of Microorganisms (GCM) 10K type strain sequencing project: providing services to taxonomists for standard genome sequencing and annotation.</title>
        <authorList>
            <consortium name="The Broad Institute Genomics Platform"/>
            <consortium name="The Broad Institute Genome Sequencing Center for Infectious Disease"/>
            <person name="Wu L."/>
            <person name="Ma J."/>
        </authorList>
    </citation>
    <scope>NUCLEOTIDE SEQUENCE [LARGE SCALE GENOMIC DNA]</scope>
    <source>
        <strain evidence="2">JCM 14193</strain>
    </source>
</reference>
<dbReference type="Gene3D" id="3.80.30.30">
    <property type="match status" value="1"/>
</dbReference>
<evidence type="ECO:0000313" key="2">
    <source>
        <dbReference type="Proteomes" id="UP001500740"/>
    </source>
</evidence>
<proteinExistence type="predicted"/>
<dbReference type="InterPro" id="IPR049539">
    <property type="entry name" value="SPL"/>
</dbReference>
<evidence type="ECO:0008006" key="3">
    <source>
        <dbReference type="Google" id="ProtNLM"/>
    </source>
</evidence>
<accession>A0ABP3JK53</accession>
<sequence>MYVEPKVLEYPLGKQLIDTIQQNYLMTKLELDEAKRKKKFGKYGISKYVYQDEEQEEMKNMMQEYLKRHFPTAKFEYFT</sequence>
<dbReference type="EMBL" id="BAAACZ010000009">
    <property type="protein sequence ID" value="GAA0456358.1"/>
    <property type="molecule type" value="Genomic_DNA"/>
</dbReference>
<organism evidence="1 2">
    <name type="scientific">Alkalibacillus silvisoli</name>
    <dbReference type="NCBI Taxonomy" id="392823"/>
    <lineage>
        <taxon>Bacteria</taxon>
        <taxon>Bacillati</taxon>
        <taxon>Bacillota</taxon>
        <taxon>Bacilli</taxon>
        <taxon>Bacillales</taxon>
        <taxon>Bacillaceae</taxon>
        <taxon>Alkalibacillus</taxon>
    </lineage>
</organism>
<comment type="caution">
    <text evidence="1">The sequence shown here is derived from an EMBL/GenBank/DDBJ whole genome shotgun (WGS) entry which is preliminary data.</text>
</comment>
<gene>
    <name evidence="1" type="ORF">GCM10008935_09010</name>
</gene>
<keyword evidence="2" id="KW-1185">Reference proteome</keyword>
<protein>
    <recommendedName>
        <fullName evidence="3">Spore photoproduct lyase</fullName>
    </recommendedName>
</protein>
<dbReference type="Proteomes" id="UP001500740">
    <property type="component" value="Unassembled WGS sequence"/>
</dbReference>